<evidence type="ECO:0000313" key="6">
    <source>
        <dbReference type="EMBL" id="NDY94697.1"/>
    </source>
</evidence>
<keyword evidence="4 5" id="KW-0949">S-adenosyl-L-methionine</keyword>
<keyword evidence="3 5" id="KW-0831">Ubiquinone biosynthesis</keyword>
<dbReference type="AlphaFoldDB" id="A0A845UT25"/>
<dbReference type="GO" id="GO:0032259">
    <property type="term" value="P:methylation"/>
    <property type="evidence" value="ECO:0007669"/>
    <property type="project" value="UniProtKB-KW"/>
</dbReference>
<dbReference type="GO" id="GO:0102208">
    <property type="term" value="F:2-polyprenyl-6-hydroxyphenol methylase activity"/>
    <property type="evidence" value="ECO:0007669"/>
    <property type="project" value="UniProtKB-EC"/>
</dbReference>
<dbReference type="Gene3D" id="3.40.50.150">
    <property type="entry name" value="Vaccinia Virus protein VP39"/>
    <property type="match status" value="1"/>
</dbReference>
<dbReference type="InterPro" id="IPR010233">
    <property type="entry name" value="UbiG_MeTrfase"/>
</dbReference>
<dbReference type="PANTHER" id="PTHR43464:SF19">
    <property type="entry name" value="UBIQUINONE BIOSYNTHESIS O-METHYLTRANSFERASE, MITOCHONDRIAL"/>
    <property type="match status" value="1"/>
</dbReference>
<feature type="binding site" evidence="5">
    <location>
        <position position="128"/>
    </location>
    <ligand>
        <name>S-adenosyl-L-methionine</name>
        <dbReference type="ChEBI" id="CHEBI:59789"/>
    </ligand>
</feature>
<dbReference type="RefSeq" id="WP_164210089.1">
    <property type="nucleotide sequence ID" value="NZ_JAAGSC010000031.1"/>
</dbReference>
<evidence type="ECO:0000256" key="2">
    <source>
        <dbReference type="ARBA" id="ARBA00022679"/>
    </source>
</evidence>
<dbReference type="GO" id="GO:0010420">
    <property type="term" value="F:polyprenyldihydroxybenzoate methyltransferase activity"/>
    <property type="evidence" value="ECO:0007669"/>
    <property type="project" value="InterPro"/>
</dbReference>
<dbReference type="EMBL" id="JAAGSC010000031">
    <property type="protein sequence ID" value="NDY94697.1"/>
    <property type="molecule type" value="Genomic_DNA"/>
</dbReference>
<evidence type="ECO:0000313" key="7">
    <source>
        <dbReference type="Proteomes" id="UP000484885"/>
    </source>
</evidence>
<name>A0A845UT25_9GAMM</name>
<feature type="binding site" evidence="5">
    <location>
        <position position="84"/>
    </location>
    <ligand>
        <name>S-adenosyl-L-methionine</name>
        <dbReference type="ChEBI" id="CHEBI:59789"/>
    </ligand>
</feature>
<proteinExistence type="inferred from homology"/>
<comment type="similarity">
    <text evidence="5">Belongs to the methyltransferase superfamily. UbiG/COQ3 family.</text>
</comment>
<comment type="caution">
    <text evidence="6">The sequence shown here is derived from an EMBL/GenBank/DDBJ whole genome shotgun (WGS) entry which is preliminary data.</text>
</comment>
<gene>
    <name evidence="5 6" type="primary">ubiG</name>
    <name evidence="6" type="ORF">G3I74_03000</name>
</gene>
<dbReference type="Pfam" id="PF13489">
    <property type="entry name" value="Methyltransf_23"/>
    <property type="match status" value="1"/>
</dbReference>
<feature type="binding site" evidence="5">
    <location>
        <position position="44"/>
    </location>
    <ligand>
        <name>S-adenosyl-L-methionine</name>
        <dbReference type="ChEBI" id="CHEBI:59789"/>
    </ligand>
</feature>
<reference evidence="6 7" key="1">
    <citation type="submission" date="2020-02" db="EMBL/GenBank/DDBJ databases">
        <authorList>
            <person name="Zhang X.-Y."/>
        </authorList>
    </citation>
    <scope>NUCLEOTIDE SEQUENCE [LARGE SCALE GENOMIC DNA]</scope>
    <source>
        <strain evidence="6 7">C33</strain>
    </source>
</reference>
<keyword evidence="1 5" id="KW-0489">Methyltransferase</keyword>
<dbReference type="UniPathway" id="UPA00232"/>
<comment type="function">
    <text evidence="5">O-methyltransferase that catalyzes the 2 O-methylation steps in the ubiquinone biosynthetic pathway.</text>
</comment>
<keyword evidence="2 5" id="KW-0808">Transferase</keyword>
<comment type="catalytic activity">
    <reaction evidence="5">
        <text>a 3-(all-trans-polyprenyl)benzene-1,2-diol + S-adenosyl-L-methionine = a 2-methoxy-6-(all-trans-polyprenyl)phenol + S-adenosyl-L-homocysteine + H(+)</text>
        <dbReference type="Rhea" id="RHEA:31411"/>
        <dbReference type="Rhea" id="RHEA-COMP:9550"/>
        <dbReference type="Rhea" id="RHEA-COMP:9551"/>
        <dbReference type="ChEBI" id="CHEBI:15378"/>
        <dbReference type="ChEBI" id="CHEBI:57856"/>
        <dbReference type="ChEBI" id="CHEBI:59789"/>
        <dbReference type="ChEBI" id="CHEBI:62729"/>
        <dbReference type="ChEBI" id="CHEBI:62731"/>
        <dbReference type="EC" id="2.1.1.222"/>
    </reaction>
</comment>
<sequence length="240" mass="25716">MSSEAGTTDRNLDPQEAEKFDQLAARWWDPAGDSRPLHDLNGPRTEYIAARARLQDARVVDVGCGGGLLCESLALAGASVTGIDAAEKPLGVARLHAAESALDIDYRQITAEELAQAEAESFDVVCCLEMLEHVPDPASTVAACAALCRPGGQLFFSTINRSPLAWTLAIVGAEYVLGLLPKGTHRYDRLIRPGELAGAVRASGLDVRDISGMDYNPFSRTVRIGGPPRVNYLVHAHKPD</sequence>
<feature type="binding site" evidence="5">
    <location>
        <position position="63"/>
    </location>
    <ligand>
        <name>S-adenosyl-L-methionine</name>
        <dbReference type="ChEBI" id="CHEBI:59789"/>
    </ligand>
</feature>
<dbReference type="Proteomes" id="UP000484885">
    <property type="component" value="Unassembled WGS sequence"/>
</dbReference>
<dbReference type="HAMAP" id="MF_00472">
    <property type="entry name" value="UbiG"/>
    <property type="match status" value="1"/>
</dbReference>
<comment type="pathway">
    <text evidence="5">Cofactor biosynthesis; ubiquinone biosynthesis.</text>
</comment>
<dbReference type="EC" id="2.1.1.222" evidence="5"/>
<evidence type="ECO:0000256" key="3">
    <source>
        <dbReference type="ARBA" id="ARBA00022688"/>
    </source>
</evidence>
<organism evidence="6 7">
    <name type="scientific">Wenzhouxiangella limi</name>
    <dbReference type="NCBI Taxonomy" id="2707351"/>
    <lineage>
        <taxon>Bacteria</taxon>
        <taxon>Pseudomonadati</taxon>
        <taxon>Pseudomonadota</taxon>
        <taxon>Gammaproteobacteria</taxon>
        <taxon>Chromatiales</taxon>
        <taxon>Wenzhouxiangellaceae</taxon>
        <taxon>Wenzhouxiangella</taxon>
    </lineage>
</organism>
<dbReference type="InterPro" id="IPR029063">
    <property type="entry name" value="SAM-dependent_MTases_sf"/>
</dbReference>
<comment type="catalytic activity">
    <reaction evidence="5">
        <text>a 3-demethylubiquinol + S-adenosyl-L-methionine = a ubiquinol + S-adenosyl-L-homocysteine + H(+)</text>
        <dbReference type="Rhea" id="RHEA:44380"/>
        <dbReference type="Rhea" id="RHEA-COMP:9566"/>
        <dbReference type="Rhea" id="RHEA-COMP:10914"/>
        <dbReference type="ChEBI" id="CHEBI:15378"/>
        <dbReference type="ChEBI" id="CHEBI:17976"/>
        <dbReference type="ChEBI" id="CHEBI:57856"/>
        <dbReference type="ChEBI" id="CHEBI:59789"/>
        <dbReference type="ChEBI" id="CHEBI:84422"/>
        <dbReference type="EC" id="2.1.1.64"/>
    </reaction>
</comment>
<dbReference type="EC" id="2.1.1.64" evidence="5"/>
<evidence type="ECO:0000256" key="4">
    <source>
        <dbReference type="ARBA" id="ARBA00022691"/>
    </source>
</evidence>
<accession>A0A845UT25</accession>
<protein>
    <recommendedName>
        <fullName evidence="5">Ubiquinone biosynthesis O-methyltransferase</fullName>
    </recommendedName>
    <alternativeName>
        <fullName evidence="5">2-polyprenyl-6-hydroxyphenol methylase</fullName>
        <ecNumber evidence="5">2.1.1.222</ecNumber>
    </alternativeName>
    <alternativeName>
        <fullName evidence="5">3-demethylubiquinone 3-O-methyltransferase</fullName>
        <ecNumber evidence="5">2.1.1.64</ecNumber>
    </alternativeName>
</protein>
<evidence type="ECO:0000256" key="5">
    <source>
        <dbReference type="HAMAP-Rule" id="MF_00472"/>
    </source>
</evidence>
<evidence type="ECO:0000256" key="1">
    <source>
        <dbReference type="ARBA" id="ARBA00022603"/>
    </source>
</evidence>
<keyword evidence="7" id="KW-1185">Reference proteome</keyword>
<dbReference type="PANTHER" id="PTHR43464">
    <property type="entry name" value="METHYLTRANSFERASE"/>
    <property type="match status" value="1"/>
</dbReference>
<dbReference type="NCBIfam" id="TIGR01983">
    <property type="entry name" value="UbiG"/>
    <property type="match status" value="1"/>
</dbReference>
<dbReference type="SUPFAM" id="SSF53335">
    <property type="entry name" value="S-adenosyl-L-methionine-dependent methyltransferases"/>
    <property type="match status" value="1"/>
</dbReference>
<dbReference type="GO" id="GO:0061542">
    <property type="term" value="F:3-demethylubiquinol 3-O-methyltransferase activity"/>
    <property type="evidence" value="ECO:0007669"/>
    <property type="project" value="UniProtKB-UniRule"/>
</dbReference>
<dbReference type="CDD" id="cd02440">
    <property type="entry name" value="AdoMet_MTases"/>
    <property type="match status" value="1"/>
</dbReference>